<dbReference type="InterPro" id="IPR050344">
    <property type="entry name" value="Peptidase_M1_aminopeptidases"/>
</dbReference>
<accession>A0A914C2M7</accession>
<name>A0A914C2M7_9BILA</name>
<evidence type="ECO:0000259" key="2">
    <source>
        <dbReference type="Pfam" id="PF17900"/>
    </source>
</evidence>
<evidence type="ECO:0000313" key="3">
    <source>
        <dbReference type="Proteomes" id="UP000887540"/>
    </source>
</evidence>
<dbReference type="WBParaSite" id="ACRNAN_Path_1599.g6222.t1">
    <property type="protein sequence ID" value="ACRNAN_Path_1599.g6222.t1"/>
    <property type="gene ID" value="ACRNAN_Path_1599.g6222"/>
</dbReference>
<dbReference type="Pfam" id="PF17900">
    <property type="entry name" value="Peptidase_M1_N"/>
    <property type="match status" value="1"/>
</dbReference>
<reference evidence="4" key="1">
    <citation type="submission" date="2022-11" db="UniProtKB">
        <authorList>
            <consortium name="WormBaseParasite"/>
        </authorList>
    </citation>
    <scope>IDENTIFICATION</scope>
</reference>
<dbReference type="GO" id="GO:0042277">
    <property type="term" value="F:peptide binding"/>
    <property type="evidence" value="ECO:0007669"/>
    <property type="project" value="TreeGrafter"/>
</dbReference>
<dbReference type="GO" id="GO:0043171">
    <property type="term" value="P:peptide catabolic process"/>
    <property type="evidence" value="ECO:0007669"/>
    <property type="project" value="TreeGrafter"/>
</dbReference>
<dbReference type="Proteomes" id="UP000887540">
    <property type="component" value="Unplaced"/>
</dbReference>
<dbReference type="SUPFAM" id="SSF55486">
    <property type="entry name" value="Metalloproteases ('zincins'), catalytic domain"/>
    <property type="match status" value="1"/>
</dbReference>
<dbReference type="GO" id="GO:0070006">
    <property type="term" value="F:metalloaminopeptidase activity"/>
    <property type="evidence" value="ECO:0007669"/>
    <property type="project" value="TreeGrafter"/>
</dbReference>
<dbReference type="PANTHER" id="PTHR11533:SF192">
    <property type="entry name" value="GH"/>
    <property type="match status" value="1"/>
</dbReference>
<dbReference type="AlphaFoldDB" id="A0A914C2M7"/>
<protein>
    <submittedName>
        <fullName evidence="4">Aminopeptidase N-like N-terminal domain-containing protein</fullName>
    </submittedName>
</protein>
<dbReference type="InterPro" id="IPR014782">
    <property type="entry name" value="Peptidase_M1_dom"/>
</dbReference>
<evidence type="ECO:0000313" key="4">
    <source>
        <dbReference type="WBParaSite" id="ACRNAN_Path_1599.g6222.t1"/>
    </source>
</evidence>
<dbReference type="InterPro" id="IPR045357">
    <property type="entry name" value="Aminopeptidase_N-like_N"/>
</dbReference>
<proteinExistence type="predicted"/>
<dbReference type="SUPFAM" id="SSF63737">
    <property type="entry name" value="Leukotriene A4 hydrolase N-terminal domain"/>
    <property type="match status" value="1"/>
</dbReference>
<evidence type="ECO:0000259" key="1">
    <source>
        <dbReference type="Pfam" id="PF01433"/>
    </source>
</evidence>
<dbReference type="InterPro" id="IPR042097">
    <property type="entry name" value="Aminopeptidase_N-like_N_sf"/>
</dbReference>
<dbReference type="GO" id="GO:0005737">
    <property type="term" value="C:cytoplasm"/>
    <property type="evidence" value="ECO:0007669"/>
    <property type="project" value="TreeGrafter"/>
</dbReference>
<dbReference type="GO" id="GO:0008270">
    <property type="term" value="F:zinc ion binding"/>
    <property type="evidence" value="ECO:0007669"/>
    <property type="project" value="InterPro"/>
</dbReference>
<keyword evidence="3" id="KW-1185">Reference proteome</keyword>
<organism evidence="3 4">
    <name type="scientific">Acrobeloides nanus</name>
    <dbReference type="NCBI Taxonomy" id="290746"/>
    <lineage>
        <taxon>Eukaryota</taxon>
        <taxon>Metazoa</taxon>
        <taxon>Ecdysozoa</taxon>
        <taxon>Nematoda</taxon>
        <taxon>Chromadorea</taxon>
        <taxon>Rhabditida</taxon>
        <taxon>Tylenchina</taxon>
        <taxon>Cephalobomorpha</taxon>
        <taxon>Cephaloboidea</taxon>
        <taxon>Cephalobidae</taxon>
        <taxon>Acrobeloides</taxon>
    </lineage>
</organism>
<dbReference type="InterPro" id="IPR027268">
    <property type="entry name" value="Peptidase_M4/M1_CTD_sf"/>
</dbReference>
<dbReference type="Gene3D" id="2.60.40.1730">
    <property type="entry name" value="tricorn interacting facor f3 domain"/>
    <property type="match status" value="1"/>
</dbReference>
<sequence length="630" mass="71796">MASQVEGVHLRLLGQKLENFENVTLQSHVNGKTFVINSLRIEQKHVVFGFGESSLPLGRYTLNIERYTGIITYDKGIYYRDAGNHPVLGTDLFPYYAPLVFPCFEDPLMAIFQVALIHPQDTIALSSMQAQASSQNLNENWRLTKFVQSDNLYPYNLFIGVMPSEYEKSRSTSTKFPIHIWTNKHLHPKEVKESMVDLVGRIYDELEEILREPLSVAQLNIVMMNDFNGTHSFGTIAISLEEFIVSDDIHRAAMIARLLVKQWIGGSTTISTMSELCFQEDLAEYVVNKVLESLFHTNSNEYQKYRLASYVRIQISETFFGPGESLTLVNEPDEITIRSHCRLKGPIMLESLEAILGGSMLISKIRKLVSQHEHRSFRLETFLTYLRGHIVDKNISLAQVYEFWQKNGGIPNLYVEKLDESLRLIQMNNGRQAQMGASNWAPMPLWPIHIEARNFSLPITFMISQGLEMAPIDKTALFLTNLGYNNVYRVNYDPVTWQQLASSISNSSSFSPIARAQVINDFCYFYSLGETGQEGNKIRRSFLEYVRTKSEELDLCEFYTFWCTAGNGRQINLATKAKLRYQLLMTKLQRVLSNRKHYACFEAPVNSGGDANAAKVANQLCQLAFGTDCL</sequence>
<dbReference type="Gene3D" id="1.10.390.10">
    <property type="entry name" value="Neutral Protease Domain 2"/>
    <property type="match status" value="1"/>
</dbReference>
<dbReference type="GO" id="GO:0005615">
    <property type="term" value="C:extracellular space"/>
    <property type="evidence" value="ECO:0007669"/>
    <property type="project" value="TreeGrafter"/>
</dbReference>
<dbReference type="GO" id="GO:0016020">
    <property type="term" value="C:membrane"/>
    <property type="evidence" value="ECO:0007669"/>
    <property type="project" value="TreeGrafter"/>
</dbReference>
<feature type="domain" description="Peptidase M1 membrane alanine aminopeptidase" evidence="1">
    <location>
        <begin position="234"/>
        <end position="394"/>
    </location>
</feature>
<dbReference type="GO" id="GO:0006508">
    <property type="term" value="P:proteolysis"/>
    <property type="evidence" value="ECO:0007669"/>
    <property type="project" value="TreeGrafter"/>
</dbReference>
<dbReference type="PANTHER" id="PTHR11533">
    <property type="entry name" value="PROTEASE M1 ZINC METALLOPROTEASE"/>
    <property type="match status" value="1"/>
</dbReference>
<dbReference type="Pfam" id="PF01433">
    <property type="entry name" value="Peptidase_M1"/>
    <property type="match status" value="1"/>
</dbReference>
<feature type="domain" description="Aminopeptidase N-like N-terminal" evidence="2">
    <location>
        <begin position="21"/>
        <end position="149"/>
    </location>
</feature>